<dbReference type="Proteomes" id="UP000759131">
    <property type="component" value="Unassembled WGS sequence"/>
</dbReference>
<dbReference type="AlphaFoldDB" id="A0A7R9Q206"/>
<name>A0A7R9Q206_9ACAR</name>
<dbReference type="PANTHER" id="PTHR39069:SF8">
    <property type="entry name" value="FI17111P1"/>
    <property type="match status" value="1"/>
</dbReference>
<dbReference type="EMBL" id="CAJPIZ010005833">
    <property type="protein sequence ID" value="CAG2108990.1"/>
    <property type="molecule type" value="Genomic_DNA"/>
</dbReference>
<feature type="non-terminal residue" evidence="3">
    <location>
        <position position="1"/>
    </location>
</feature>
<accession>A0A7R9Q206</accession>
<keyword evidence="2" id="KW-1133">Transmembrane helix</keyword>
<dbReference type="PANTHER" id="PTHR39069">
    <property type="entry name" value="ECDYSONE-INDUCIBLE GENE E1, ISOFORM A"/>
    <property type="match status" value="1"/>
</dbReference>
<gene>
    <name evidence="3" type="ORF">OSB1V03_LOCUS8981</name>
</gene>
<protein>
    <submittedName>
        <fullName evidence="3">Uncharacterized protein</fullName>
    </submittedName>
</protein>
<feature type="compositionally biased region" description="Polar residues" evidence="1">
    <location>
        <begin position="357"/>
        <end position="368"/>
    </location>
</feature>
<reference evidence="3" key="1">
    <citation type="submission" date="2020-11" db="EMBL/GenBank/DDBJ databases">
        <authorList>
            <person name="Tran Van P."/>
        </authorList>
    </citation>
    <scope>NUCLEOTIDE SEQUENCE</scope>
</reference>
<organism evidence="3">
    <name type="scientific">Medioppia subpectinata</name>
    <dbReference type="NCBI Taxonomy" id="1979941"/>
    <lineage>
        <taxon>Eukaryota</taxon>
        <taxon>Metazoa</taxon>
        <taxon>Ecdysozoa</taxon>
        <taxon>Arthropoda</taxon>
        <taxon>Chelicerata</taxon>
        <taxon>Arachnida</taxon>
        <taxon>Acari</taxon>
        <taxon>Acariformes</taxon>
        <taxon>Sarcoptiformes</taxon>
        <taxon>Oribatida</taxon>
        <taxon>Brachypylina</taxon>
        <taxon>Oppioidea</taxon>
        <taxon>Oppiidae</taxon>
        <taxon>Medioppia</taxon>
    </lineage>
</organism>
<keyword evidence="4" id="KW-1185">Reference proteome</keyword>
<keyword evidence="2" id="KW-0812">Transmembrane</keyword>
<feature type="transmembrane region" description="Helical" evidence="2">
    <location>
        <begin position="265"/>
        <end position="285"/>
    </location>
</feature>
<sequence>KPYHKNIQECVYGSHCNRKTGYCECIGNYPLEVPQLNGCLRTENLGQHCVHSKQCEHTLNAICVDKDSVELNKVELIGNQLLRKYYRRQRQVFDRIGEKYGSADGYKSMGRCQCRAGHWIKTKGSLITCEKQRLLNSDCIGSHTCLVLDSNSHCDALRGHCICDAGYGYDTDRNQCRLNSIKVGFSCINEKECRNWDINTLCSSTICRCIPEYEYDFNSQRCKPVVAEKMCGYGLKWDDNTGGCEALHLYGLRQNDYRFFSTDKLLETIVIVIFCCVTIAILRFWRNILPQHIYTNQTGMFSDFSYTNRVPRRRHSRNSVSRSGRVIQLRVNLDSPDSQFLPEEAFVDLPLTASQSSLPPYTPTTTVDLNHDSQPPPYTDDPTDDPPTYEEAIALSQTTQSDDKVNDK</sequence>
<evidence type="ECO:0000313" key="4">
    <source>
        <dbReference type="Proteomes" id="UP000759131"/>
    </source>
</evidence>
<evidence type="ECO:0000313" key="3">
    <source>
        <dbReference type="EMBL" id="CAD7628560.1"/>
    </source>
</evidence>
<keyword evidence="2" id="KW-0472">Membrane</keyword>
<dbReference type="EMBL" id="OC860408">
    <property type="protein sequence ID" value="CAD7628560.1"/>
    <property type="molecule type" value="Genomic_DNA"/>
</dbReference>
<evidence type="ECO:0000256" key="1">
    <source>
        <dbReference type="SAM" id="MobiDB-lite"/>
    </source>
</evidence>
<dbReference type="OrthoDB" id="5912242at2759"/>
<proteinExistence type="predicted"/>
<evidence type="ECO:0000256" key="2">
    <source>
        <dbReference type="SAM" id="Phobius"/>
    </source>
</evidence>
<feature type="region of interest" description="Disordered" evidence="1">
    <location>
        <begin position="357"/>
        <end position="408"/>
    </location>
</feature>